<reference evidence="2 3" key="1">
    <citation type="submission" date="2024-01" db="EMBL/GenBank/DDBJ databases">
        <title>Genome assemblies of Stephania.</title>
        <authorList>
            <person name="Yang L."/>
        </authorList>
    </citation>
    <scope>NUCLEOTIDE SEQUENCE [LARGE SCALE GENOMIC DNA]</scope>
    <source>
        <strain evidence="2">JXDWG</strain>
        <tissue evidence="2">Leaf</tissue>
    </source>
</reference>
<gene>
    <name evidence="2" type="ORF">Scep_019799</name>
</gene>
<dbReference type="Proteomes" id="UP001419268">
    <property type="component" value="Unassembled WGS sequence"/>
</dbReference>
<dbReference type="AlphaFoldDB" id="A0AAP0IBK5"/>
<evidence type="ECO:0000313" key="2">
    <source>
        <dbReference type="EMBL" id="KAK9112280.1"/>
    </source>
</evidence>
<accession>A0AAP0IBK5</accession>
<keyword evidence="3" id="KW-1185">Reference proteome</keyword>
<name>A0AAP0IBK5_9MAGN</name>
<protein>
    <submittedName>
        <fullName evidence="2">Uncharacterized protein</fullName>
    </submittedName>
</protein>
<proteinExistence type="predicted"/>
<comment type="caution">
    <text evidence="2">The sequence shown here is derived from an EMBL/GenBank/DDBJ whole genome shotgun (WGS) entry which is preliminary data.</text>
</comment>
<organism evidence="2 3">
    <name type="scientific">Stephania cephalantha</name>
    <dbReference type="NCBI Taxonomy" id="152367"/>
    <lineage>
        <taxon>Eukaryota</taxon>
        <taxon>Viridiplantae</taxon>
        <taxon>Streptophyta</taxon>
        <taxon>Embryophyta</taxon>
        <taxon>Tracheophyta</taxon>
        <taxon>Spermatophyta</taxon>
        <taxon>Magnoliopsida</taxon>
        <taxon>Ranunculales</taxon>
        <taxon>Menispermaceae</taxon>
        <taxon>Menispermoideae</taxon>
        <taxon>Cissampelideae</taxon>
        <taxon>Stephania</taxon>
    </lineage>
</organism>
<feature type="region of interest" description="Disordered" evidence="1">
    <location>
        <begin position="96"/>
        <end position="136"/>
    </location>
</feature>
<evidence type="ECO:0000256" key="1">
    <source>
        <dbReference type="SAM" id="MobiDB-lite"/>
    </source>
</evidence>
<dbReference type="EMBL" id="JBBNAG010000008">
    <property type="protein sequence ID" value="KAK9112280.1"/>
    <property type="molecule type" value="Genomic_DNA"/>
</dbReference>
<evidence type="ECO:0000313" key="3">
    <source>
        <dbReference type="Proteomes" id="UP001419268"/>
    </source>
</evidence>
<sequence>MRKRDRPRERDEPKVVVVGLLMGFDGDGGENVNITFIGASDNLYQLHDIPIDCRSEGISTLSAKELGFPGKDHLFRQSYLYGDWMLVEFLPKQPNIQIGEPSRSRTTSRGISSEDNAFKSKAHASSNSDKIPFDRPKYPVSEDVGARNALQVTMHISPEINAAFYNNIHLGLDLVRPYTNPNRTKVPNSGRLFADLLAHAQQMLVEPILDNPYQVIPANNTYNQNTMVISEDSSGSVRVAPKKWDGKLSEDPWMGHSKKIRVDCDMKDMNAEAGEHSLLRQ</sequence>